<dbReference type="Proteomes" id="UP001165652">
    <property type="component" value="Unassembled WGS sequence"/>
</dbReference>
<evidence type="ECO:0000313" key="2">
    <source>
        <dbReference type="EMBL" id="MDC7785763.1"/>
    </source>
</evidence>
<reference evidence="2" key="2">
    <citation type="submission" date="2023-02" db="EMBL/GenBank/DDBJ databases">
        <authorList>
            <person name="Rayyan A."/>
            <person name="Meyer T."/>
            <person name="Kyndt J.A."/>
        </authorList>
    </citation>
    <scope>NUCLEOTIDE SEQUENCE</scope>
    <source>
        <strain evidence="2">DSM 9987</strain>
    </source>
</reference>
<feature type="region of interest" description="Disordered" evidence="1">
    <location>
        <begin position="1"/>
        <end position="21"/>
    </location>
</feature>
<organism evidence="2 3">
    <name type="scientific">Rhodoplanes tepidamans</name>
    <name type="common">Rhodoplanes cryptolactis</name>
    <dbReference type="NCBI Taxonomy" id="200616"/>
    <lineage>
        <taxon>Bacteria</taxon>
        <taxon>Pseudomonadati</taxon>
        <taxon>Pseudomonadota</taxon>
        <taxon>Alphaproteobacteria</taxon>
        <taxon>Hyphomicrobiales</taxon>
        <taxon>Nitrobacteraceae</taxon>
        <taxon>Rhodoplanes</taxon>
    </lineage>
</organism>
<feature type="compositionally biased region" description="Basic and acidic residues" evidence="1">
    <location>
        <begin position="245"/>
        <end position="257"/>
    </location>
</feature>
<dbReference type="Pfam" id="PF09476">
    <property type="entry name" value="Pilus_CpaD"/>
    <property type="match status" value="1"/>
</dbReference>
<reference evidence="2" key="1">
    <citation type="journal article" date="2023" name="Microbiol Resour">
        <title>Genome Sequences of Rhodoplanes serenus and Two Thermotolerant Strains, Rhodoplanes tepidamans and 'Rhodoplanes cryptolactis,' Further Refine the Genus.</title>
        <authorList>
            <person name="Rayyan A.A."/>
            <person name="Kyndt J.A."/>
        </authorList>
    </citation>
    <scope>NUCLEOTIDE SEQUENCE</scope>
    <source>
        <strain evidence="2">DSM 9987</strain>
    </source>
</reference>
<dbReference type="RefSeq" id="WP_307155812.1">
    <property type="nucleotide sequence ID" value="NZ_JAUSUJ010000005.1"/>
</dbReference>
<protein>
    <submittedName>
        <fullName evidence="2">CpaD family pilus assembly protein</fullName>
    </submittedName>
</protein>
<dbReference type="InterPro" id="IPR019027">
    <property type="entry name" value="Pilus_biogenesis_CpaD-related"/>
</dbReference>
<feature type="compositionally biased region" description="Basic and acidic residues" evidence="1">
    <location>
        <begin position="1"/>
        <end position="14"/>
    </location>
</feature>
<dbReference type="InterPro" id="IPR013361">
    <property type="entry name" value="Pilus_CpaD"/>
</dbReference>
<comment type="caution">
    <text evidence="2">The sequence shown here is derived from an EMBL/GenBank/DDBJ whole genome shotgun (WGS) entry which is preliminary data.</text>
</comment>
<gene>
    <name evidence="2" type="ORF">PQJ73_08725</name>
</gene>
<feature type="region of interest" description="Disordered" evidence="1">
    <location>
        <begin position="234"/>
        <end position="257"/>
    </location>
</feature>
<dbReference type="EMBL" id="JAQQLI010000010">
    <property type="protein sequence ID" value="MDC7785763.1"/>
    <property type="molecule type" value="Genomic_DNA"/>
</dbReference>
<evidence type="ECO:0000313" key="3">
    <source>
        <dbReference type="Proteomes" id="UP001165652"/>
    </source>
</evidence>
<proteinExistence type="predicted"/>
<accession>A0ABT5J8D4</accession>
<name>A0ABT5J8D4_RHOTP</name>
<keyword evidence="3" id="KW-1185">Reference proteome</keyword>
<evidence type="ECO:0000256" key="1">
    <source>
        <dbReference type="SAM" id="MobiDB-lite"/>
    </source>
</evidence>
<dbReference type="NCBIfam" id="TIGR02522">
    <property type="entry name" value="pilus_cpaD"/>
    <property type="match status" value="1"/>
</dbReference>
<sequence length="257" mass="27997">MTRTDPTNRVERRRTAARRRGAALPRAVAALLLATALGGCLGTRDRDVTASVPNDYRLRHPIAIQDGDQMVELFIGNNRGGLTPNQRAQVISFAQTWKREATGGIVVELPAGTPNERAAADALPEVQAILQAGGLPANAIYVQPYHPESPRKIATMRLRYPRMVAEAGPCGLWPDDLGPSYANPDYMSNRPYHNLGCATQRNLAAMIDDPHDLVQPRGETPVPTSRRTVVLEKFRKGEATGGTYPKEDKGKISDVGK</sequence>